<name>A0A9W6JZA2_9HYPH</name>
<keyword evidence="3" id="KW-1185">Reference proteome</keyword>
<dbReference type="AlphaFoldDB" id="A0A9W6JZA2"/>
<accession>A0A9W6JZA2</accession>
<dbReference type="InterPro" id="IPR018037">
    <property type="entry name" value="FixH_proteobacterial"/>
</dbReference>
<comment type="caution">
    <text evidence="2">The sequence shown here is derived from an EMBL/GenBank/DDBJ whole genome shotgun (WGS) entry which is preliminary data.</text>
</comment>
<keyword evidence="1" id="KW-0472">Membrane</keyword>
<feature type="transmembrane region" description="Helical" evidence="1">
    <location>
        <begin position="20"/>
        <end position="41"/>
    </location>
</feature>
<proteinExistence type="predicted"/>
<protein>
    <submittedName>
        <fullName evidence="2">Nitrogen fixation protein FixH</fullName>
    </submittedName>
</protein>
<dbReference type="PIRSF" id="PIRSF011386">
    <property type="entry name" value="FixH"/>
    <property type="match status" value="1"/>
</dbReference>
<dbReference type="RefSeq" id="WP_213365055.1">
    <property type="nucleotide sequence ID" value="NZ_BSFM01000014.1"/>
</dbReference>
<reference evidence="2" key="2">
    <citation type="submission" date="2023-01" db="EMBL/GenBank/DDBJ databases">
        <authorList>
            <person name="Sun Q."/>
            <person name="Evtushenko L."/>
        </authorList>
    </citation>
    <scope>NUCLEOTIDE SEQUENCE</scope>
    <source>
        <strain evidence="2">VKM B-2789</strain>
    </source>
</reference>
<dbReference type="InterPro" id="IPR008620">
    <property type="entry name" value="FixH"/>
</dbReference>
<evidence type="ECO:0000256" key="1">
    <source>
        <dbReference type="SAM" id="Phobius"/>
    </source>
</evidence>
<keyword evidence="1" id="KW-1133">Transmembrane helix</keyword>
<reference evidence="2" key="1">
    <citation type="journal article" date="2014" name="Int. J. Syst. Evol. Microbiol.">
        <title>Complete genome sequence of Corynebacterium casei LMG S-19264T (=DSM 44701T), isolated from a smear-ripened cheese.</title>
        <authorList>
            <consortium name="US DOE Joint Genome Institute (JGI-PGF)"/>
            <person name="Walter F."/>
            <person name="Albersmeier A."/>
            <person name="Kalinowski J."/>
            <person name="Ruckert C."/>
        </authorList>
    </citation>
    <scope>NUCLEOTIDE SEQUENCE</scope>
    <source>
        <strain evidence="2">VKM B-2789</strain>
    </source>
</reference>
<dbReference type="Pfam" id="PF05751">
    <property type="entry name" value="FixH"/>
    <property type="match status" value="1"/>
</dbReference>
<organism evidence="2 3">
    <name type="scientific">Ancylobacter defluvii</name>
    <dbReference type="NCBI Taxonomy" id="1282440"/>
    <lineage>
        <taxon>Bacteria</taxon>
        <taxon>Pseudomonadati</taxon>
        <taxon>Pseudomonadota</taxon>
        <taxon>Alphaproteobacteria</taxon>
        <taxon>Hyphomicrobiales</taxon>
        <taxon>Xanthobacteraceae</taxon>
        <taxon>Ancylobacter</taxon>
    </lineage>
</organism>
<keyword evidence="1" id="KW-0812">Transmembrane</keyword>
<dbReference type="Proteomes" id="UP001143330">
    <property type="component" value="Unassembled WGS sequence"/>
</dbReference>
<evidence type="ECO:0000313" key="2">
    <source>
        <dbReference type="EMBL" id="GLK85248.1"/>
    </source>
</evidence>
<dbReference type="EMBL" id="BSFM01000014">
    <property type="protein sequence ID" value="GLK85248.1"/>
    <property type="molecule type" value="Genomic_DNA"/>
</dbReference>
<sequence length="167" mass="18055">MAYPPLSSPNAPAAGRPLTGRMVLACFVGFFGVVFLANFILVRAALSSFGGVETESSYKAGLVFAQEAEAAARQAALHWQVAAHVADRAFEVSARDAVGRPLPDLAITAVLHHPTDRRLDIVIDAEPAGTGVWRAAPAVPPGQWELMIDLSRHGERQFRSQNRVWTR</sequence>
<gene>
    <name evidence="2" type="primary">fixH</name>
    <name evidence="2" type="ORF">GCM10017653_33180</name>
</gene>
<evidence type="ECO:0000313" key="3">
    <source>
        <dbReference type="Proteomes" id="UP001143330"/>
    </source>
</evidence>